<keyword evidence="13" id="KW-0175">Coiled coil</keyword>
<comment type="function">
    <text evidence="1">Transcription repressor.</text>
</comment>
<evidence type="ECO:0000256" key="8">
    <source>
        <dbReference type="ARBA" id="ARBA00023015"/>
    </source>
</evidence>
<dbReference type="Pfam" id="PF01585">
    <property type="entry name" value="G-patch"/>
    <property type="match status" value="1"/>
</dbReference>
<dbReference type="CDD" id="cd20384">
    <property type="entry name" value="Tudor_ZGPAT"/>
    <property type="match status" value="1"/>
</dbReference>
<keyword evidence="11" id="KW-0539">Nucleus</keyword>
<evidence type="ECO:0000256" key="4">
    <source>
        <dbReference type="ARBA" id="ARBA00022491"/>
    </source>
</evidence>
<evidence type="ECO:0000256" key="13">
    <source>
        <dbReference type="SAM" id="Coils"/>
    </source>
</evidence>
<evidence type="ECO:0000256" key="1">
    <source>
        <dbReference type="ARBA" id="ARBA00004062"/>
    </source>
</evidence>
<dbReference type="VEuPathDB" id="VectorBase:ACHR007730"/>
<dbReference type="PANTHER" id="PTHR46297:SF1">
    <property type="entry name" value="ZINC FINGER CCCH-TYPE WITH G PATCH DOMAIN-CONTAINING PROTEIN"/>
    <property type="match status" value="1"/>
</dbReference>
<evidence type="ECO:0000256" key="6">
    <source>
        <dbReference type="ARBA" id="ARBA00022771"/>
    </source>
</evidence>
<dbReference type="GO" id="GO:0000978">
    <property type="term" value="F:RNA polymerase II cis-regulatory region sequence-specific DNA binding"/>
    <property type="evidence" value="ECO:0007669"/>
    <property type="project" value="TreeGrafter"/>
</dbReference>
<evidence type="ECO:0000256" key="2">
    <source>
        <dbReference type="ARBA" id="ARBA00004123"/>
    </source>
</evidence>
<proteinExistence type="predicted"/>
<keyword evidence="10" id="KW-0804">Transcription</keyword>
<feature type="domain" description="G-patch" evidence="16">
    <location>
        <begin position="330"/>
        <end position="376"/>
    </location>
</feature>
<dbReference type="GO" id="GO:0001227">
    <property type="term" value="F:DNA-binding transcription repressor activity, RNA polymerase II-specific"/>
    <property type="evidence" value="ECO:0007669"/>
    <property type="project" value="TreeGrafter"/>
</dbReference>
<feature type="coiled-coil region" evidence="13">
    <location>
        <begin position="392"/>
        <end position="419"/>
    </location>
</feature>
<keyword evidence="6 12" id="KW-0863">Zinc-finger</keyword>
<dbReference type="GO" id="GO:0008270">
    <property type="term" value="F:zinc ion binding"/>
    <property type="evidence" value="ECO:0007669"/>
    <property type="project" value="UniProtKB-KW"/>
</dbReference>
<dbReference type="GO" id="GO:0005634">
    <property type="term" value="C:nucleus"/>
    <property type="evidence" value="ECO:0007669"/>
    <property type="project" value="UniProtKB-SubCell"/>
</dbReference>
<evidence type="ECO:0000313" key="17">
    <source>
        <dbReference type="EnsemblMetazoa" id="ACHR007730-PA"/>
    </source>
</evidence>
<evidence type="ECO:0000256" key="11">
    <source>
        <dbReference type="ARBA" id="ARBA00023242"/>
    </source>
</evidence>
<reference evidence="17" key="2">
    <citation type="submission" date="2020-05" db="UniProtKB">
        <authorList>
            <consortium name="EnsemblMetazoa"/>
        </authorList>
    </citation>
    <scope>IDENTIFICATION</scope>
    <source>
        <strain evidence="17">ACHKN1017</strain>
    </source>
</reference>
<dbReference type="PROSITE" id="PS50174">
    <property type="entry name" value="G_PATCH"/>
    <property type="match status" value="1"/>
</dbReference>
<feature type="coiled-coil region" evidence="13">
    <location>
        <begin position="466"/>
        <end position="517"/>
    </location>
</feature>
<dbReference type="Gene3D" id="2.30.30.1190">
    <property type="match status" value="1"/>
</dbReference>
<protein>
    <recommendedName>
        <fullName evidence="3">Zinc finger CCCH-type with G patch domain-containing protein</fullName>
    </recommendedName>
</protein>
<dbReference type="EnsemblMetazoa" id="ACHR007730-RA">
    <property type="protein sequence ID" value="ACHR007730-PA"/>
    <property type="gene ID" value="ACHR007730"/>
</dbReference>
<dbReference type="InterPro" id="IPR000467">
    <property type="entry name" value="G_patch_dom"/>
</dbReference>
<dbReference type="PROSITE" id="PS50103">
    <property type="entry name" value="ZF_C3H1"/>
    <property type="match status" value="1"/>
</dbReference>
<feature type="region of interest" description="Disordered" evidence="14">
    <location>
        <begin position="58"/>
        <end position="84"/>
    </location>
</feature>
<feature type="region of interest" description="Disordered" evidence="14">
    <location>
        <begin position="433"/>
        <end position="453"/>
    </location>
</feature>
<dbReference type="PANTHER" id="PTHR46297">
    <property type="entry name" value="ZINC FINGER CCCH-TYPE WITH G PATCH DOMAIN-CONTAINING PROTEIN"/>
    <property type="match status" value="1"/>
</dbReference>
<keyword evidence="8" id="KW-0805">Transcription regulation</keyword>
<evidence type="ECO:0000259" key="16">
    <source>
        <dbReference type="PROSITE" id="PS50174"/>
    </source>
</evidence>
<dbReference type="Proteomes" id="UP000075881">
    <property type="component" value="Unassembled WGS sequence"/>
</dbReference>
<organism evidence="17 18">
    <name type="scientific">Anopheles christyi</name>
    <dbReference type="NCBI Taxonomy" id="43041"/>
    <lineage>
        <taxon>Eukaryota</taxon>
        <taxon>Metazoa</taxon>
        <taxon>Ecdysozoa</taxon>
        <taxon>Arthropoda</taxon>
        <taxon>Hexapoda</taxon>
        <taxon>Insecta</taxon>
        <taxon>Pterygota</taxon>
        <taxon>Neoptera</taxon>
        <taxon>Endopterygota</taxon>
        <taxon>Diptera</taxon>
        <taxon>Nematocera</taxon>
        <taxon>Culicoidea</taxon>
        <taxon>Culicidae</taxon>
        <taxon>Anophelinae</taxon>
        <taxon>Anopheles</taxon>
    </lineage>
</organism>
<comment type="subcellular location">
    <subcellularLocation>
        <location evidence="2">Nucleus</location>
    </subcellularLocation>
</comment>
<evidence type="ECO:0000256" key="14">
    <source>
        <dbReference type="SAM" id="MobiDB-lite"/>
    </source>
</evidence>
<evidence type="ECO:0000256" key="3">
    <source>
        <dbReference type="ARBA" id="ARBA00022414"/>
    </source>
</evidence>
<feature type="zinc finger region" description="C3H1-type" evidence="12">
    <location>
        <begin position="180"/>
        <end position="207"/>
    </location>
</feature>
<dbReference type="STRING" id="43041.A0A182KAE3"/>
<keyword evidence="4" id="KW-0678">Repressor</keyword>
<feature type="compositionally biased region" description="Acidic residues" evidence="14">
    <location>
        <begin position="275"/>
        <end position="301"/>
    </location>
</feature>
<feature type="domain" description="C3H1-type" evidence="15">
    <location>
        <begin position="180"/>
        <end position="207"/>
    </location>
</feature>
<keyword evidence="5 12" id="KW-0479">Metal-binding</keyword>
<evidence type="ECO:0000259" key="15">
    <source>
        <dbReference type="PROSITE" id="PS50103"/>
    </source>
</evidence>
<name>A0A182KAE3_9DIPT</name>
<dbReference type="SMART" id="SM00356">
    <property type="entry name" value="ZnF_C3H1"/>
    <property type="match status" value="1"/>
</dbReference>
<dbReference type="AlphaFoldDB" id="A0A182KAE3"/>
<feature type="region of interest" description="Disordered" evidence="14">
    <location>
        <begin position="270"/>
        <end position="302"/>
    </location>
</feature>
<keyword evidence="9" id="KW-0238">DNA-binding</keyword>
<keyword evidence="7 12" id="KW-0862">Zinc</keyword>
<evidence type="ECO:0000256" key="5">
    <source>
        <dbReference type="ARBA" id="ARBA00022723"/>
    </source>
</evidence>
<feature type="coiled-coil region" evidence="13">
    <location>
        <begin position="3"/>
        <end position="37"/>
    </location>
</feature>
<evidence type="ECO:0000256" key="9">
    <source>
        <dbReference type="ARBA" id="ARBA00023125"/>
    </source>
</evidence>
<reference evidence="18" key="1">
    <citation type="submission" date="2013-03" db="EMBL/GenBank/DDBJ databases">
        <title>The Genome Sequence of Anopheles christyi ACHKN1017.</title>
        <authorList>
            <consortium name="The Broad Institute Genomics Platform"/>
            <person name="Neafsey D.E."/>
            <person name="Besansky N."/>
            <person name="Walker B."/>
            <person name="Young S.K."/>
            <person name="Zeng Q."/>
            <person name="Gargeya S."/>
            <person name="Fitzgerald M."/>
            <person name="Haas B."/>
            <person name="Abouelleil A."/>
            <person name="Allen A.W."/>
            <person name="Alvarado L."/>
            <person name="Arachchi H.M."/>
            <person name="Berlin A.M."/>
            <person name="Chapman S.B."/>
            <person name="Gainer-Dewar J."/>
            <person name="Goldberg J."/>
            <person name="Griggs A."/>
            <person name="Gujja S."/>
            <person name="Hansen M."/>
            <person name="Howarth C."/>
            <person name="Imamovic A."/>
            <person name="Ireland A."/>
            <person name="Larimer J."/>
            <person name="McCowan C."/>
            <person name="Murphy C."/>
            <person name="Pearson M."/>
            <person name="Poon T.W."/>
            <person name="Priest M."/>
            <person name="Roberts A."/>
            <person name="Saif S."/>
            <person name="Shea T."/>
            <person name="Sisk P."/>
            <person name="Sykes S."/>
            <person name="Wortman J."/>
            <person name="Nusbaum C."/>
            <person name="Birren B."/>
        </authorList>
    </citation>
    <scope>NUCLEOTIDE SEQUENCE [LARGE SCALE GENOMIC DNA]</scope>
    <source>
        <strain evidence="18">ACHKN1017</strain>
    </source>
</reference>
<evidence type="ECO:0000256" key="10">
    <source>
        <dbReference type="ARBA" id="ARBA00023163"/>
    </source>
</evidence>
<sequence>MSVDELNQSILQYKEQLDQIAQALQLTKDENERSELNKLKSDLIELLELTVETLASTSDDADASSIEKNNSTDKGGAPRVTTDNPIDDEFALFMREIKELQTEEEPAAEQPTEKQVVTEPEQHLNDEELDLDGLVGSKCSAPHLHTWGSTVYHNAMVCSLDTEDLAQATAKVLFTNPTHREMIPCAYFLEGECRFTDEKCRYSHGEVVRLDQLRDYREPQFDRLRRKGSRALVKQSSRLWCKGTVHEVDFDEKRCTVRLEEGKREQMAVPFEDLLPLDDDAQEDSDDGDKDDGTSEEEADDEALRKALLVEKSLFHPAPDRRLGEWEEYTRGIGSKIMQKMGYIVGTGLGREGEGIVVPVSAQVLPQGRSLDYCMELREQSNGDKDLFSVEKKLVQLKRQQEKRAAKDYERQRAKEDKAKDVFTFINQQVFSGAGGESSKSKSNRQGELNRHELKEHSCKNLNIASLKLSEEIRRTEADVERLKIALTRHKAGTPAFDNLRRQIDVKRAEISRMQASEYSISKEQQLRSDKKKLTIF</sequence>
<accession>A0A182KAE3</accession>
<dbReference type="SMART" id="SM00443">
    <property type="entry name" value="G_patch"/>
    <property type="match status" value="1"/>
</dbReference>
<evidence type="ECO:0000256" key="7">
    <source>
        <dbReference type="ARBA" id="ARBA00022833"/>
    </source>
</evidence>
<evidence type="ECO:0000256" key="12">
    <source>
        <dbReference type="PROSITE-ProRule" id="PRU00723"/>
    </source>
</evidence>
<keyword evidence="18" id="KW-1185">Reference proteome</keyword>
<evidence type="ECO:0000313" key="18">
    <source>
        <dbReference type="Proteomes" id="UP000075881"/>
    </source>
</evidence>
<dbReference type="InterPro" id="IPR000571">
    <property type="entry name" value="Znf_CCCH"/>
</dbReference>